<dbReference type="PROSITE" id="PS51071">
    <property type="entry name" value="HTH_RPIR"/>
    <property type="match status" value="1"/>
</dbReference>
<evidence type="ECO:0000313" key="3">
    <source>
        <dbReference type="Proteomes" id="UP000035661"/>
    </source>
</evidence>
<dbReference type="InterPro" id="IPR047640">
    <property type="entry name" value="RpiR-like"/>
</dbReference>
<name>A0A0H3XJY2_9MOLU</name>
<evidence type="ECO:0000259" key="1">
    <source>
        <dbReference type="PROSITE" id="PS51071"/>
    </source>
</evidence>
<dbReference type="RefSeq" id="WP_047790909.1">
    <property type="nucleotide sequence ID" value="NZ_CP011856.1"/>
</dbReference>
<dbReference type="Gene3D" id="1.10.10.10">
    <property type="entry name" value="Winged helix-like DNA-binding domain superfamily/Winged helix DNA-binding domain"/>
    <property type="match status" value="1"/>
</dbReference>
<dbReference type="GO" id="GO:0003700">
    <property type="term" value="F:DNA-binding transcription factor activity"/>
    <property type="evidence" value="ECO:0007669"/>
    <property type="project" value="InterPro"/>
</dbReference>
<dbReference type="AlphaFoldDB" id="A0A0H3XJY2"/>
<accession>A0A0H3XJY2</accession>
<feature type="domain" description="HTH rpiR-type" evidence="1">
    <location>
        <begin position="4"/>
        <end position="82"/>
    </location>
</feature>
<dbReference type="Pfam" id="PF01418">
    <property type="entry name" value="HTH_6"/>
    <property type="match status" value="1"/>
</dbReference>
<dbReference type="InterPro" id="IPR000281">
    <property type="entry name" value="HTH_RpiR"/>
</dbReference>
<reference evidence="2 3" key="1">
    <citation type="journal article" date="2015" name="Genome Biol. Evol.">
        <title>Found and Lost: The Fates of Horizontally Acquired Genes in Arthropod-Symbiotic Spiroplasma.</title>
        <authorList>
            <person name="Lo W.S."/>
            <person name="Gasparich G.E."/>
            <person name="Kuo C.H."/>
        </authorList>
    </citation>
    <scope>NUCLEOTIDE SEQUENCE [LARGE SCALE GENOMIC DNA]</scope>
    <source>
        <strain evidence="3">TDA-040725-5</strain>
    </source>
</reference>
<dbReference type="PANTHER" id="PTHR30514:SF10">
    <property type="entry name" value="MURR_RPIR FAMILY TRANSCRIPTIONAL REGULATOR"/>
    <property type="match status" value="1"/>
</dbReference>
<dbReference type="GO" id="GO:0097367">
    <property type="term" value="F:carbohydrate derivative binding"/>
    <property type="evidence" value="ECO:0007669"/>
    <property type="project" value="InterPro"/>
</dbReference>
<evidence type="ECO:0000313" key="2">
    <source>
        <dbReference type="EMBL" id="AKM53624.1"/>
    </source>
</evidence>
<dbReference type="GO" id="GO:0003677">
    <property type="term" value="F:DNA binding"/>
    <property type="evidence" value="ECO:0007669"/>
    <property type="project" value="InterPro"/>
</dbReference>
<dbReference type="InterPro" id="IPR009057">
    <property type="entry name" value="Homeodomain-like_sf"/>
</dbReference>
<dbReference type="Proteomes" id="UP000035661">
    <property type="component" value="Chromosome"/>
</dbReference>
<dbReference type="KEGG" id="seri:SERIO_v1c00160"/>
<gene>
    <name evidence="2" type="ORF">SERIO_v1c00160</name>
</gene>
<dbReference type="SUPFAM" id="SSF46689">
    <property type="entry name" value="Homeodomain-like"/>
    <property type="match status" value="1"/>
</dbReference>
<organism evidence="2 3">
    <name type="scientific">Spiroplasma eriocheiris</name>
    <dbReference type="NCBI Taxonomy" id="315358"/>
    <lineage>
        <taxon>Bacteria</taxon>
        <taxon>Bacillati</taxon>
        <taxon>Mycoplasmatota</taxon>
        <taxon>Mollicutes</taxon>
        <taxon>Entomoplasmatales</taxon>
        <taxon>Spiroplasmataceae</taxon>
        <taxon>Spiroplasma</taxon>
    </lineage>
</organism>
<protein>
    <submittedName>
        <fullName evidence="2">RpiR family transcriptional regulator</fullName>
    </submittedName>
</protein>
<reference evidence="3" key="2">
    <citation type="submission" date="2015-06" db="EMBL/GenBank/DDBJ databases">
        <title>Complete genome sequence of Spiroplasma eriocheiris TDA-040725-5 (DSM 21848).</title>
        <authorList>
            <person name="Lo W.-S."/>
            <person name="Kuo C.-H."/>
        </authorList>
    </citation>
    <scope>NUCLEOTIDE SEQUENCE [LARGE SCALE GENOMIC DNA]</scope>
    <source>
        <strain evidence="3">TDA-040725-5</strain>
    </source>
</reference>
<proteinExistence type="predicted"/>
<dbReference type="STRING" id="315358.SERIO_v1c00160"/>
<keyword evidence="3" id="KW-1185">Reference proteome</keyword>
<dbReference type="EMBL" id="CP011856">
    <property type="protein sequence ID" value="AKM53624.1"/>
    <property type="molecule type" value="Genomic_DNA"/>
</dbReference>
<dbReference type="PANTHER" id="PTHR30514">
    <property type="entry name" value="GLUCOKINASE"/>
    <property type="match status" value="1"/>
</dbReference>
<sequence length="168" mass="19283">MELRSLYKKIKLQGINSTGITKAISDYIVENIKQRNIEALSLKKIAKNCNVSDATITRYCKELGYSGFIPFKKHLDAINTNYVINNHEVIINRSLVESTEKFYDEYVNIYNRGRLAIKMLIKNGMIDRIASLLKNCQRIFIAGNNINYSQTIDFKNHLIASGFNVLLE</sequence>
<dbReference type="PATRIC" id="fig|743698.3.peg.16"/>
<dbReference type="InterPro" id="IPR036388">
    <property type="entry name" value="WH-like_DNA-bd_sf"/>
</dbReference>